<dbReference type="InterPro" id="IPR011701">
    <property type="entry name" value="MFS"/>
</dbReference>
<dbReference type="GO" id="GO:0005886">
    <property type="term" value="C:plasma membrane"/>
    <property type="evidence" value="ECO:0007669"/>
    <property type="project" value="TreeGrafter"/>
</dbReference>
<dbReference type="PROSITE" id="PS50850">
    <property type="entry name" value="MFS"/>
    <property type="match status" value="1"/>
</dbReference>
<comment type="subcellular location">
    <subcellularLocation>
        <location evidence="1">Membrane</location>
        <topology evidence="1">Multi-pass membrane protein</topology>
    </subcellularLocation>
</comment>
<evidence type="ECO:0000256" key="1">
    <source>
        <dbReference type="ARBA" id="ARBA00004141"/>
    </source>
</evidence>
<gene>
    <name evidence="7" type="ORF">METZ01_LOCUS329460</name>
</gene>
<dbReference type="EMBL" id="UINC01109650">
    <property type="protein sequence ID" value="SVC76606.1"/>
    <property type="molecule type" value="Genomic_DNA"/>
</dbReference>
<dbReference type="Gene3D" id="1.20.1250.20">
    <property type="entry name" value="MFS general substrate transporter like domains"/>
    <property type="match status" value="2"/>
</dbReference>
<feature type="domain" description="Major facilitator superfamily (MFS) profile" evidence="6">
    <location>
        <begin position="1"/>
        <end position="295"/>
    </location>
</feature>
<dbReference type="PANTHER" id="PTHR43129:SF1">
    <property type="entry name" value="FOSMIDOMYCIN RESISTANCE PROTEIN"/>
    <property type="match status" value="1"/>
</dbReference>
<feature type="transmembrane region" description="Helical" evidence="5">
    <location>
        <begin position="62"/>
        <end position="82"/>
    </location>
</feature>
<dbReference type="SUPFAM" id="SSF103473">
    <property type="entry name" value="MFS general substrate transporter"/>
    <property type="match status" value="1"/>
</dbReference>
<accession>A0A382PTQ0</accession>
<keyword evidence="3 5" id="KW-1133">Transmembrane helix</keyword>
<feature type="transmembrane region" description="Helical" evidence="5">
    <location>
        <begin position="183"/>
        <end position="201"/>
    </location>
</feature>
<keyword evidence="4 5" id="KW-0472">Membrane</keyword>
<dbReference type="GO" id="GO:0022857">
    <property type="term" value="F:transmembrane transporter activity"/>
    <property type="evidence" value="ECO:0007669"/>
    <property type="project" value="InterPro"/>
</dbReference>
<dbReference type="InterPro" id="IPR036259">
    <property type="entry name" value="MFS_trans_sf"/>
</dbReference>
<evidence type="ECO:0000256" key="3">
    <source>
        <dbReference type="ARBA" id="ARBA00022989"/>
    </source>
</evidence>
<dbReference type="InterPro" id="IPR005829">
    <property type="entry name" value="Sugar_transporter_CS"/>
</dbReference>
<organism evidence="7">
    <name type="scientific">marine metagenome</name>
    <dbReference type="NCBI Taxonomy" id="408172"/>
    <lineage>
        <taxon>unclassified sequences</taxon>
        <taxon>metagenomes</taxon>
        <taxon>ecological metagenomes</taxon>
    </lineage>
</organism>
<dbReference type="PROSITE" id="PS00216">
    <property type="entry name" value="SUGAR_TRANSPORT_1"/>
    <property type="match status" value="1"/>
</dbReference>
<evidence type="ECO:0000256" key="4">
    <source>
        <dbReference type="ARBA" id="ARBA00023136"/>
    </source>
</evidence>
<proteinExistence type="predicted"/>
<evidence type="ECO:0000259" key="6">
    <source>
        <dbReference type="PROSITE" id="PS50850"/>
    </source>
</evidence>
<dbReference type="InterPro" id="IPR020846">
    <property type="entry name" value="MFS_dom"/>
</dbReference>
<dbReference type="Pfam" id="PF07690">
    <property type="entry name" value="MFS_1"/>
    <property type="match status" value="1"/>
</dbReference>
<protein>
    <recommendedName>
        <fullName evidence="6">Major facilitator superfamily (MFS) profile domain-containing protein</fullName>
    </recommendedName>
</protein>
<evidence type="ECO:0000256" key="5">
    <source>
        <dbReference type="SAM" id="Phobius"/>
    </source>
</evidence>
<feature type="transmembrane region" description="Helical" evidence="5">
    <location>
        <begin position="241"/>
        <end position="260"/>
    </location>
</feature>
<dbReference type="AlphaFoldDB" id="A0A382PTQ0"/>
<sequence length="297" mass="30557">MLVVFIGLTNNLWHPAAIAYLSHAYPESRGYALSIHTLGASVGDTISPLVAGTLLLWLPWQGAASVNALPVFAVALALFVVLGRHEKAGRGGQSGDAGMGFRAYLSGVAETFGDRAVVGLCVMSGFRSMCQNGLLAFVPMLLNNVFGFGPVLLGAALTAKQVGGIIGGPVAGALSDKVGRRPVVVGGMAATTLVLFAFSFISTPVVVIAVLGLLGCALFAVRPVIHGWAMDLTPDHMHGSAVSLLFGTQSAFSMLVPVAGGVAADIWGLYAVFYGLAGAMLMATALSVMLPDSRREA</sequence>
<name>A0A382PTQ0_9ZZZZ</name>
<keyword evidence="2 5" id="KW-0812">Transmembrane</keyword>
<evidence type="ECO:0000313" key="7">
    <source>
        <dbReference type="EMBL" id="SVC76606.1"/>
    </source>
</evidence>
<reference evidence="7" key="1">
    <citation type="submission" date="2018-05" db="EMBL/GenBank/DDBJ databases">
        <authorList>
            <person name="Lanie J.A."/>
            <person name="Ng W.-L."/>
            <person name="Kazmierczak K.M."/>
            <person name="Andrzejewski T.M."/>
            <person name="Davidsen T.M."/>
            <person name="Wayne K.J."/>
            <person name="Tettelin H."/>
            <person name="Glass J.I."/>
            <person name="Rusch D."/>
            <person name="Podicherti R."/>
            <person name="Tsui H.-C.T."/>
            <person name="Winkler M.E."/>
        </authorList>
    </citation>
    <scope>NUCLEOTIDE SEQUENCE</scope>
</reference>
<feature type="transmembrane region" description="Helical" evidence="5">
    <location>
        <begin position="266"/>
        <end position="290"/>
    </location>
</feature>
<feature type="transmembrane region" description="Helical" evidence="5">
    <location>
        <begin position="207"/>
        <end position="229"/>
    </location>
</feature>
<dbReference type="PANTHER" id="PTHR43129">
    <property type="entry name" value="FOSMIDOMYCIN RESISTANCE PROTEIN"/>
    <property type="match status" value="1"/>
</dbReference>
<evidence type="ECO:0000256" key="2">
    <source>
        <dbReference type="ARBA" id="ARBA00022692"/>
    </source>
</evidence>